<dbReference type="NCBIfam" id="TIGR00377">
    <property type="entry name" value="ant_ant_sig"/>
    <property type="match status" value="1"/>
</dbReference>
<reference evidence="5" key="1">
    <citation type="submission" date="2016-10" db="EMBL/GenBank/DDBJ databases">
        <authorList>
            <person name="Varghese N."/>
            <person name="Submissions S."/>
        </authorList>
    </citation>
    <scope>NUCLEOTIDE SEQUENCE [LARGE SCALE GENOMIC DNA]</scope>
    <source>
        <strain evidence="5">CGMCC 4.7042</strain>
    </source>
</reference>
<dbReference type="GO" id="GO:0043856">
    <property type="term" value="F:anti-sigma factor antagonist activity"/>
    <property type="evidence" value="ECO:0007669"/>
    <property type="project" value="InterPro"/>
</dbReference>
<keyword evidence="5" id="KW-1185">Reference proteome</keyword>
<organism evidence="4 5">
    <name type="scientific">Streptomyces wuyuanensis</name>
    <dbReference type="NCBI Taxonomy" id="1196353"/>
    <lineage>
        <taxon>Bacteria</taxon>
        <taxon>Bacillati</taxon>
        <taxon>Actinomycetota</taxon>
        <taxon>Actinomycetes</taxon>
        <taxon>Kitasatosporales</taxon>
        <taxon>Streptomycetaceae</taxon>
        <taxon>Streptomyces</taxon>
    </lineage>
</organism>
<dbReference type="InterPro" id="IPR003658">
    <property type="entry name" value="Anti-sigma_ant"/>
</dbReference>
<dbReference type="PANTHER" id="PTHR33495:SF2">
    <property type="entry name" value="ANTI-SIGMA FACTOR ANTAGONIST TM_1081-RELATED"/>
    <property type="match status" value="1"/>
</dbReference>
<dbReference type="AlphaFoldDB" id="A0A1G9TWU5"/>
<dbReference type="InterPro" id="IPR036513">
    <property type="entry name" value="STAS_dom_sf"/>
</dbReference>
<evidence type="ECO:0000313" key="4">
    <source>
        <dbReference type="EMBL" id="SDM52133.1"/>
    </source>
</evidence>
<evidence type="ECO:0000256" key="2">
    <source>
        <dbReference type="RuleBase" id="RU003749"/>
    </source>
</evidence>
<dbReference type="Proteomes" id="UP000199063">
    <property type="component" value="Unassembled WGS sequence"/>
</dbReference>
<dbReference type="PANTHER" id="PTHR33495">
    <property type="entry name" value="ANTI-SIGMA FACTOR ANTAGONIST TM_1081-RELATED-RELATED"/>
    <property type="match status" value="1"/>
</dbReference>
<dbReference type="EMBL" id="FNHI01000009">
    <property type="protein sequence ID" value="SDM52133.1"/>
    <property type="molecule type" value="Genomic_DNA"/>
</dbReference>
<dbReference type="Pfam" id="PF13466">
    <property type="entry name" value="STAS_2"/>
    <property type="match status" value="1"/>
</dbReference>
<dbReference type="CDD" id="cd07043">
    <property type="entry name" value="STAS_anti-anti-sigma_factors"/>
    <property type="match status" value="1"/>
</dbReference>
<dbReference type="SUPFAM" id="SSF52091">
    <property type="entry name" value="SpoIIaa-like"/>
    <property type="match status" value="1"/>
</dbReference>
<dbReference type="PROSITE" id="PS50801">
    <property type="entry name" value="STAS"/>
    <property type="match status" value="1"/>
</dbReference>
<dbReference type="Gene3D" id="3.30.750.24">
    <property type="entry name" value="STAS domain"/>
    <property type="match status" value="1"/>
</dbReference>
<evidence type="ECO:0000256" key="1">
    <source>
        <dbReference type="ARBA" id="ARBA00009013"/>
    </source>
</evidence>
<accession>A0A1G9TWU5</accession>
<protein>
    <recommendedName>
        <fullName evidence="2">Anti-sigma factor antagonist</fullName>
    </recommendedName>
</protein>
<evidence type="ECO:0000259" key="3">
    <source>
        <dbReference type="PROSITE" id="PS50801"/>
    </source>
</evidence>
<dbReference type="InterPro" id="IPR002645">
    <property type="entry name" value="STAS_dom"/>
</dbReference>
<feature type="domain" description="STAS" evidence="3">
    <location>
        <begin position="47"/>
        <end position="138"/>
    </location>
</feature>
<gene>
    <name evidence="4" type="ORF">SAMN05444921_109157</name>
</gene>
<name>A0A1G9TWU5_9ACTN</name>
<dbReference type="InterPro" id="IPR058548">
    <property type="entry name" value="MlaB-like_STAS"/>
</dbReference>
<sequence>MDLGEAAMAEHEYERGFWPWGAGTAAAAAPAAPPLPFSTDSYPGGGGRLVMVIRGELDHDTAPALQRALQEALERSRSGLRLDLQAVPFLDCSGLNVLLRLRRDAQTHGKTVELGPRSPAVTRLLTLSGTASLFPCTQ</sequence>
<comment type="similarity">
    <text evidence="1 2">Belongs to the anti-sigma-factor antagonist family.</text>
</comment>
<proteinExistence type="inferred from homology"/>
<evidence type="ECO:0000313" key="5">
    <source>
        <dbReference type="Proteomes" id="UP000199063"/>
    </source>
</evidence>
<dbReference type="STRING" id="1196353.SAMN05444921_109157"/>